<evidence type="ECO:0000313" key="1">
    <source>
        <dbReference type="EMBL" id="MBR0649930.1"/>
    </source>
</evidence>
<dbReference type="Proteomes" id="UP000698752">
    <property type="component" value="Unassembled WGS sequence"/>
</dbReference>
<name>A0ABS5EFZ0_9PROT</name>
<keyword evidence="2" id="KW-1185">Reference proteome</keyword>
<sequence>MFMTAIANQAQQAGVEIPHAVREAADGACLGEAEILGALDPRWFDLPSRGPPPWRAEGRSVLGERVVVAKSTKRLLWLALRFLRNLPELVKTDAGLASEKEKGFRRSDLVHEIEDPLVACSLRRDVVHQNQRIADPPLNKELSGSGTTRHAEPAIHKYQIWRLRHSIPDRPRRPGICRPRVNLV</sequence>
<accession>A0ABS5EFZ0</accession>
<organism evidence="1 2">
    <name type="scientific">Neoroseomonas terrae</name>
    <dbReference type="NCBI Taxonomy" id="424799"/>
    <lineage>
        <taxon>Bacteria</taxon>
        <taxon>Pseudomonadati</taxon>
        <taxon>Pseudomonadota</taxon>
        <taxon>Alphaproteobacteria</taxon>
        <taxon>Acetobacterales</taxon>
        <taxon>Acetobacteraceae</taxon>
        <taxon>Neoroseomonas</taxon>
    </lineage>
</organism>
<proteinExistence type="predicted"/>
<evidence type="ECO:0000313" key="2">
    <source>
        <dbReference type="Proteomes" id="UP000698752"/>
    </source>
</evidence>
<reference evidence="2" key="1">
    <citation type="journal article" date="2021" name="Syst. Appl. Microbiol.">
        <title>Roseomonas hellenica sp. nov., isolated from roots of wild-growing Alkanna tinctoria.</title>
        <authorList>
            <person name="Rat A."/>
            <person name="Naranjo H.D."/>
            <person name="Lebbe L."/>
            <person name="Cnockaert M."/>
            <person name="Krigas N."/>
            <person name="Grigoriadou K."/>
            <person name="Maloupa E."/>
            <person name="Willems A."/>
        </authorList>
    </citation>
    <scope>NUCLEOTIDE SEQUENCE [LARGE SCALE GENOMIC DNA]</scope>
    <source>
        <strain evidence="2">LMG 31159</strain>
    </source>
</reference>
<gene>
    <name evidence="1" type="ORF">GXW78_09665</name>
</gene>
<dbReference type="EMBL" id="JAAEDI010000009">
    <property type="protein sequence ID" value="MBR0649930.1"/>
    <property type="molecule type" value="Genomic_DNA"/>
</dbReference>
<protein>
    <submittedName>
        <fullName evidence="1">Uncharacterized protein</fullName>
    </submittedName>
</protein>
<comment type="caution">
    <text evidence="1">The sequence shown here is derived from an EMBL/GenBank/DDBJ whole genome shotgun (WGS) entry which is preliminary data.</text>
</comment>